<organism evidence="1 2">
    <name type="scientific">Meripilus lineatus</name>
    <dbReference type="NCBI Taxonomy" id="2056292"/>
    <lineage>
        <taxon>Eukaryota</taxon>
        <taxon>Fungi</taxon>
        <taxon>Dikarya</taxon>
        <taxon>Basidiomycota</taxon>
        <taxon>Agaricomycotina</taxon>
        <taxon>Agaricomycetes</taxon>
        <taxon>Polyporales</taxon>
        <taxon>Meripilaceae</taxon>
        <taxon>Meripilus</taxon>
    </lineage>
</organism>
<keyword evidence="2" id="KW-1185">Reference proteome</keyword>
<name>A0AAD5YFY3_9APHY</name>
<reference evidence="1" key="1">
    <citation type="submission" date="2022-07" db="EMBL/GenBank/DDBJ databases">
        <title>Genome Sequence of Physisporinus lineatus.</title>
        <authorList>
            <person name="Buettner E."/>
        </authorList>
    </citation>
    <scope>NUCLEOTIDE SEQUENCE</scope>
    <source>
        <strain evidence="1">VT162</strain>
    </source>
</reference>
<accession>A0AAD5YFY3</accession>
<dbReference type="EMBL" id="JANAWD010000407">
    <property type="protein sequence ID" value="KAJ3479909.1"/>
    <property type="molecule type" value="Genomic_DNA"/>
</dbReference>
<dbReference type="Proteomes" id="UP001212997">
    <property type="component" value="Unassembled WGS sequence"/>
</dbReference>
<protein>
    <submittedName>
        <fullName evidence="1">Uncharacterized protein</fullName>
    </submittedName>
</protein>
<evidence type="ECO:0000313" key="1">
    <source>
        <dbReference type="EMBL" id="KAJ3479909.1"/>
    </source>
</evidence>
<gene>
    <name evidence="1" type="ORF">NLI96_g8727</name>
</gene>
<evidence type="ECO:0000313" key="2">
    <source>
        <dbReference type="Proteomes" id="UP001212997"/>
    </source>
</evidence>
<dbReference type="AlphaFoldDB" id="A0AAD5YFY3"/>
<sequence>MFPQIHSLHLDDCEFYEVLGNELDYVLARSPTLRTLSLTMVFPETSFGLCSIQPYSTIERLEYSEFGSEIPEFVHRLSQLHLIVPASLKVIQIKFYESFSFVFGTELKGKWNMVDNALSRLSLERVELTFWDEVDRNATDSTLRLMMPSSYDRVVLRRHTSLHSSAYIS</sequence>
<proteinExistence type="predicted"/>
<comment type="caution">
    <text evidence="1">The sequence shown here is derived from an EMBL/GenBank/DDBJ whole genome shotgun (WGS) entry which is preliminary data.</text>
</comment>